<sequence length="251" mass="28880">MSAEQCEVLRDLSSDIEYQTLIAIKFIISMLGACGVSYQWRKHGVSYLVHDNTKVVFKYYLFMCVLMVTVYALLYLFELLRLRFDCFVINFRTILLSKGIAICATVSAHHVLLIISVERLFAAVFPAHFEKFSNKRLAHILALVKVGVYGNVFSLLIYVFDVYLNLIRKPATVNHSLSISYQRSENRRVLFIILPLEFAEAILYFATVFALILQEKVNIPTEHVLYLELFALTVFTPLILAIIIELQVARR</sequence>
<dbReference type="EMBL" id="BTSX01000004">
    <property type="protein sequence ID" value="GMS93187.1"/>
    <property type="molecule type" value="Genomic_DNA"/>
</dbReference>
<evidence type="ECO:0000256" key="1">
    <source>
        <dbReference type="SAM" id="Phobius"/>
    </source>
</evidence>
<proteinExistence type="predicted"/>
<gene>
    <name evidence="2" type="ORF">PENTCL1PPCAC_15362</name>
</gene>
<keyword evidence="1" id="KW-0812">Transmembrane</keyword>
<keyword evidence="1" id="KW-1133">Transmembrane helix</keyword>
<evidence type="ECO:0008006" key="4">
    <source>
        <dbReference type="Google" id="ProtNLM"/>
    </source>
</evidence>
<feature type="transmembrane region" description="Helical" evidence="1">
    <location>
        <begin position="189"/>
        <end position="212"/>
    </location>
</feature>
<dbReference type="PANTHER" id="PTHR46561:SF11">
    <property type="entry name" value="SERPENTINE RECEPTOR CLASS ALPHA_BETA-14"/>
    <property type="match status" value="1"/>
</dbReference>
<comment type="caution">
    <text evidence="2">The sequence shown here is derived from an EMBL/GenBank/DDBJ whole genome shotgun (WGS) entry which is preliminary data.</text>
</comment>
<dbReference type="Proteomes" id="UP001432027">
    <property type="component" value="Unassembled WGS sequence"/>
</dbReference>
<keyword evidence="3" id="KW-1185">Reference proteome</keyword>
<reference evidence="2" key="1">
    <citation type="submission" date="2023-10" db="EMBL/GenBank/DDBJ databases">
        <title>Genome assembly of Pristionchus species.</title>
        <authorList>
            <person name="Yoshida K."/>
            <person name="Sommer R.J."/>
        </authorList>
    </citation>
    <scope>NUCLEOTIDE SEQUENCE</scope>
    <source>
        <strain evidence="2">RS0144</strain>
    </source>
</reference>
<protein>
    <recommendedName>
        <fullName evidence="4">G protein-coupled receptor</fullName>
    </recommendedName>
</protein>
<feature type="transmembrane region" description="Helical" evidence="1">
    <location>
        <begin position="224"/>
        <end position="244"/>
    </location>
</feature>
<feature type="transmembrane region" description="Helical" evidence="1">
    <location>
        <begin position="60"/>
        <end position="82"/>
    </location>
</feature>
<dbReference type="InterPro" id="IPR053286">
    <property type="entry name" value="Nematode_rcpt-like_srab"/>
</dbReference>
<organism evidence="2 3">
    <name type="scientific">Pristionchus entomophagus</name>
    <dbReference type="NCBI Taxonomy" id="358040"/>
    <lineage>
        <taxon>Eukaryota</taxon>
        <taxon>Metazoa</taxon>
        <taxon>Ecdysozoa</taxon>
        <taxon>Nematoda</taxon>
        <taxon>Chromadorea</taxon>
        <taxon>Rhabditida</taxon>
        <taxon>Rhabditina</taxon>
        <taxon>Diplogasteromorpha</taxon>
        <taxon>Diplogasteroidea</taxon>
        <taxon>Neodiplogasteridae</taxon>
        <taxon>Pristionchus</taxon>
    </lineage>
</organism>
<evidence type="ECO:0000313" key="3">
    <source>
        <dbReference type="Proteomes" id="UP001432027"/>
    </source>
</evidence>
<feature type="non-terminal residue" evidence="2">
    <location>
        <position position="251"/>
    </location>
</feature>
<feature type="transmembrane region" description="Helical" evidence="1">
    <location>
        <begin position="137"/>
        <end position="160"/>
    </location>
</feature>
<feature type="transmembrane region" description="Helical" evidence="1">
    <location>
        <begin position="21"/>
        <end position="40"/>
    </location>
</feature>
<name>A0AAV5TDZ8_9BILA</name>
<dbReference type="AlphaFoldDB" id="A0AAV5TDZ8"/>
<feature type="transmembrane region" description="Helical" evidence="1">
    <location>
        <begin position="94"/>
        <end position="117"/>
    </location>
</feature>
<evidence type="ECO:0000313" key="2">
    <source>
        <dbReference type="EMBL" id="GMS93187.1"/>
    </source>
</evidence>
<accession>A0AAV5TDZ8</accession>
<keyword evidence="1" id="KW-0472">Membrane</keyword>
<dbReference type="PANTHER" id="PTHR46561">
    <property type="entry name" value="SERPENTINE RECEPTOR, CLASS AB (CLASS A-LIKE)-RELATED"/>
    <property type="match status" value="1"/>
</dbReference>